<dbReference type="Proteomes" id="UP000262477">
    <property type="component" value="Unassembled WGS sequence"/>
</dbReference>
<feature type="signal peptide" evidence="1">
    <location>
        <begin position="1"/>
        <end position="37"/>
    </location>
</feature>
<organism evidence="3 4">
    <name type="scientific">Streptomyces inhibens</name>
    <dbReference type="NCBI Taxonomy" id="2293571"/>
    <lineage>
        <taxon>Bacteria</taxon>
        <taxon>Bacillati</taxon>
        <taxon>Actinomycetota</taxon>
        <taxon>Actinomycetes</taxon>
        <taxon>Kitasatosporales</taxon>
        <taxon>Streptomycetaceae</taxon>
        <taxon>Streptomyces</taxon>
    </lineage>
</organism>
<comment type="caution">
    <text evidence="3">The sequence shown here is derived from an EMBL/GenBank/DDBJ whole genome shotgun (WGS) entry which is preliminary data.</text>
</comment>
<keyword evidence="4" id="KW-1185">Reference proteome</keyword>
<dbReference type="InterPro" id="IPR035992">
    <property type="entry name" value="Ricin_B-like_lectins"/>
</dbReference>
<dbReference type="RefSeq" id="WP_128511553.1">
    <property type="nucleotide sequence ID" value="NZ_QUAC01000430.1"/>
</dbReference>
<dbReference type="Pfam" id="PF14200">
    <property type="entry name" value="RicinB_lectin_2"/>
    <property type="match status" value="1"/>
</dbReference>
<reference evidence="3 4" key="1">
    <citation type="submission" date="2018-08" db="EMBL/GenBank/DDBJ databases">
        <title>Streptomyces NEAU-D10 sp. nov., a novel Actinomycete isolated from soil.</title>
        <authorList>
            <person name="Jin L."/>
        </authorList>
    </citation>
    <scope>NUCLEOTIDE SEQUENCE [LARGE SCALE GENOMIC DNA]</scope>
    <source>
        <strain evidence="3 4">NEAU-D10</strain>
    </source>
</reference>
<evidence type="ECO:0000313" key="4">
    <source>
        <dbReference type="Proteomes" id="UP000262477"/>
    </source>
</evidence>
<dbReference type="PROSITE" id="PS50231">
    <property type="entry name" value="RICIN_B_LECTIN"/>
    <property type="match status" value="1"/>
</dbReference>
<dbReference type="SMART" id="SM00458">
    <property type="entry name" value="RICIN"/>
    <property type="match status" value="1"/>
</dbReference>
<dbReference type="Gene3D" id="2.170.15.10">
    <property type="entry name" value="Proaerolysin, chain A, domain 3"/>
    <property type="match status" value="1"/>
</dbReference>
<protein>
    <recommendedName>
        <fullName evidence="2">Ricin B lectin domain-containing protein</fullName>
    </recommendedName>
</protein>
<gene>
    <name evidence="3" type="ORF">DY245_37515</name>
</gene>
<dbReference type="InterPro" id="IPR000772">
    <property type="entry name" value="Ricin_B_lectin"/>
</dbReference>
<evidence type="ECO:0000256" key="1">
    <source>
        <dbReference type="SAM" id="SignalP"/>
    </source>
</evidence>
<dbReference type="EMBL" id="QUAC01000430">
    <property type="protein sequence ID" value="REK85516.1"/>
    <property type="molecule type" value="Genomic_DNA"/>
</dbReference>
<feature type="domain" description="Ricin B lectin" evidence="2">
    <location>
        <begin position="51"/>
        <end position="184"/>
    </location>
</feature>
<evidence type="ECO:0000313" key="3">
    <source>
        <dbReference type="EMBL" id="REK85516.1"/>
    </source>
</evidence>
<evidence type="ECO:0000259" key="2">
    <source>
        <dbReference type="SMART" id="SM00458"/>
    </source>
</evidence>
<dbReference type="Gene3D" id="2.80.10.50">
    <property type="match status" value="2"/>
</dbReference>
<feature type="chain" id="PRO_5016662429" description="Ricin B lectin domain-containing protein" evidence="1">
    <location>
        <begin position="38"/>
        <end position="368"/>
    </location>
</feature>
<name>A0A371PSQ2_STRIH</name>
<dbReference type="OrthoDB" id="4302866at2"/>
<accession>A0A371PSQ2</accession>
<dbReference type="AlphaFoldDB" id="A0A371PSQ2"/>
<keyword evidence="1" id="KW-0732">Signal</keyword>
<dbReference type="SUPFAM" id="SSF50370">
    <property type="entry name" value="Ricin B-like lectins"/>
    <property type="match status" value="1"/>
</dbReference>
<sequence>MTSTPRLRRTGSWLRALAAALAACCIALGITASPAVAEPRANSSSAPALDKLTFTSLSNGRNLDVQNGNTGDGVYIVTNSTPGYHQSWHLNVDKSNSSFTIVNNDTGKCIDLAWLTPALRQQTCRGVASQKWYLQPVGSTKDTFMIRHQGDNTCLDLLMGANYNDAWTDQYTCNNSKPQQWTVGAASAPDAWNLAVDHAAKQCQKDTATCSWATRAESPAAPLPKVCASSVWFNNTADTVQQGFAVNDTSGWQNSIGADMGTQFSAGVGVPGGGSELQAMVSSTLHYSHVWEGSRSVNNQVTVNVPAKQYGWVTLSELAKKVTGTWTFDTTGFPWTADDTITVPLKDDPSGGATLYITNTSPNFTSCT</sequence>
<proteinExistence type="predicted"/>
<dbReference type="CDD" id="cd00161">
    <property type="entry name" value="beta-trefoil_Ricin-like"/>
    <property type="match status" value="1"/>
</dbReference>